<dbReference type="SUPFAM" id="SSF51445">
    <property type="entry name" value="(Trans)glycosidases"/>
    <property type="match status" value="1"/>
</dbReference>
<dbReference type="InterPro" id="IPR013785">
    <property type="entry name" value="Aldolase_TIM"/>
</dbReference>
<name>A0ABS8PJG6_9BACT</name>
<dbReference type="RefSeq" id="WP_231002090.1">
    <property type="nucleotide sequence ID" value="NZ_JAJNEC010000001.1"/>
</dbReference>
<dbReference type="InterPro" id="IPR017853">
    <property type="entry name" value="GH"/>
</dbReference>
<evidence type="ECO:0000256" key="1">
    <source>
        <dbReference type="SAM" id="MobiDB-lite"/>
    </source>
</evidence>
<keyword evidence="4" id="KW-1185">Reference proteome</keyword>
<reference evidence="3 4" key="1">
    <citation type="submission" date="2021-11" db="EMBL/GenBank/DDBJ databases">
        <title>Genomic of Niabella pedocola.</title>
        <authorList>
            <person name="Wu T."/>
        </authorList>
    </citation>
    <scope>NUCLEOTIDE SEQUENCE [LARGE SCALE GENOMIC DNA]</scope>
    <source>
        <strain evidence="3 4">JCM 31011</strain>
    </source>
</reference>
<dbReference type="EMBL" id="JAJNEC010000001">
    <property type="protein sequence ID" value="MCD2421244.1"/>
    <property type="molecule type" value="Genomic_DNA"/>
</dbReference>
<evidence type="ECO:0008006" key="5">
    <source>
        <dbReference type="Google" id="ProtNLM"/>
    </source>
</evidence>
<organism evidence="3 4">
    <name type="scientific">Niabella pedocola</name>
    <dbReference type="NCBI Taxonomy" id="1752077"/>
    <lineage>
        <taxon>Bacteria</taxon>
        <taxon>Pseudomonadati</taxon>
        <taxon>Bacteroidota</taxon>
        <taxon>Chitinophagia</taxon>
        <taxon>Chitinophagales</taxon>
        <taxon>Chitinophagaceae</taxon>
        <taxon>Niabella</taxon>
    </lineage>
</organism>
<dbReference type="Proteomes" id="UP001199816">
    <property type="component" value="Unassembled WGS sequence"/>
</dbReference>
<feature type="signal peptide" evidence="2">
    <location>
        <begin position="1"/>
        <end position="18"/>
    </location>
</feature>
<feature type="region of interest" description="Disordered" evidence="1">
    <location>
        <begin position="823"/>
        <end position="845"/>
    </location>
</feature>
<evidence type="ECO:0000256" key="2">
    <source>
        <dbReference type="SAM" id="SignalP"/>
    </source>
</evidence>
<protein>
    <recommendedName>
        <fullName evidence="5">Alpha-N-acetylgalactosaminidase</fullName>
    </recommendedName>
</protein>
<feature type="chain" id="PRO_5046310232" description="Alpha-N-acetylgalactosaminidase" evidence="2">
    <location>
        <begin position="19"/>
        <end position="845"/>
    </location>
</feature>
<dbReference type="Gene3D" id="3.20.20.70">
    <property type="entry name" value="Aldolase class I"/>
    <property type="match status" value="1"/>
</dbReference>
<evidence type="ECO:0000313" key="4">
    <source>
        <dbReference type="Proteomes" id="UP001199816"/>
    </source>
</evidence>
<sequence length="845" mass="95432">MKKIYLMLLICCCTGVIAAQELVIKNDKIRRVLQFDGKRWRTTRFQSADGRVTLKVQSDEWHILPMDSDAGLTVADFTAAAAPKQYQVKDTSFCTISYRPEAAALKNDACPQQLLITYFAVKGQPFIRKKLELRFNKPATIDRLEVERFVNGDAQSGGGRGEPVFIKDQWFTGLEYPAGYSRRSNGNLPASYGRYYDSVGNYSFIDLEGRDVEPHAQEGMVRLMHFPGYAVPTGTRYAVQSKTAVTGYARSGADVRQAFMQYLETIWKKPRSFVNYNNWFDRSAKDLKGDAFVNVYKKYKAAIEPYGIRIDGMVPDDGWQDRYSIWKPAPKHFPEGDPDLVALSNKLKAEGTHLGLWLSVNNYNGNIDWGIKNGYSEAKRNAYFSRYGRYYSLSATKYKTEILQRVPELAKKADLIYFKHDFNDLCDMGPGNNHPPTDRHGHEANLDVALQVLTATREARPGIFQNLTNWIWFSPWWLQYADYLWMLAGDDGMNGNTPELSLKAMFTTDRDTYIWRMFGNAADRPLVPVSRLMTHGILQTAPKEKDISLQDWTDYVLMHYGRGTLLKEWYISLDAMRPELWAALSAVQKWADRHQAALNHTVFVGGRPDEGHAYGYMGWDQNKGILTARNTGPGEQTLRIPFNKETGFYGLPGAAYHARVTYPYQEALAQTFASGKEITIRIPGYATLAVEFEKGAAVAGRPSVPQAIRFQTVPVDAASVKTTVTLPADIQGRCELLVIGHPRLPSVTINGQAVEPQKTAQARLNHFASYAVAGMKSNKASDWNMAGYNLMPYLNKTIEITCSGAKEKFDLYILTEKEEAMRSMQSKNELLPANKGTRRQTTKLY</sequence>
<evidence type="ECO:0000313" key="3">
    <source>
        <dbReference type="EMBL" id="MCD2421244.1"/>
    </source>
</evidence>
<feature type="compositionally biased region" description="Basic residues" evidence="1">
    <location>
        <begin position="836"/>
        <end position="845"/>
    </location>
</feature>
<keyword evidence="2" id="KW-0732">Signal</keyword>
<comment type="caution">
    <text evidence="3">The sequence shown here is derived from an EMBL/GenBank/DDBJ whole genome shotgun (WGS) entry which is preliminary data.</text>
</comment>
<accession>A0ABS8PJG6</accession>
<proteinExistence type="predicted"/>
<gene>
    <name evidence="3" type="ORF">LQ567_00615</name>
</gene>